<comment type="caution">
    <text evidence="2">The sequence shown here is derived from an EMBL/GenBank/DDBJ whole genome shotgun (WGS) entry which is preliminary data.</text>
</comment>
<sequence>MLCNKVVIHVDHQVFIYLVKKLHLLGRLARWVLLISSVHIINHVIKNLMEKHINLHTKSTTYCLQASGQVKPTNMTLVCILKKIVADHKQDWDTKVNLARASTVPMELLASSMRILVYYASSTELTLQEHQLNLLELQEDRFTISCTAEVVQSKRQAWVDRHIKPMYFIVGDWVMVYNNKLNNSRGKLKLRYVGPFQIAKQLGPTTYQLQDGQGRIFAKAINGYRLKPHYFNEEKVSAIVALMILGANIYFKHAKKEFMSCRSYKPTHDNYILF</sequence>
<reference evidence="2" key="1">
    <citation type="submission" date="2021-08" db="EMBL/GenBank/DDBJ databases">
        <title>WGS assembly of Ceratopteris richardii.</title>
        <authorList>
            <person name="Marchant D.B."/>
            <person name="Chen G."/>
            <person name="Jenkins J."/>
            <person name="Shu S."/>
            <person name="Leebens-Mack J."/>
            <person name="Grimwood J."/>
            <person name="Schmutz J."/>
            <person name="Soltis P."/>
            <person name="Soltis D."/>
            <person name="Chen Z.-H."/>
        </authorList>
    </citation>
    <scope>NUCLEOTIDE SEQUENCE</scope>
    <source>
        <strain evidence="2">Whitten #5841</strain>
        <tissue evidence="2">Leaf</tissue>
    </source>
</reference>
<protein>
    <recommendedName>
        <fullName evidence="1">Tf2-1-like SH3-like domain-containing protein</fullName>
    </recommendedName>
</protein>
<dbReference type="EMBL" id="CM035434">
    <property type="protein sequence ID" value="KAH7291202.1"/>
    <property type="molecule type" value="Genomic_DNA"/>
</dbReference>
<proteinExistence type="predicted"/>
<evidence type="ECO:0000313" key="3">
    <source>
        <dbReference type="Proteomes" id="UP000825935"/>
    </source>
</evidence>
<dbReference type="AlphaFoldDB" id="A0A8T2R4A8"/>
<organism evidence="2 3">
    <name type="scientific">Ceratopteris richardii</name>
    <name type="common">Triangle waterfern</name>
    <dbReference type="NCBI Taxonomy" id="49495"/>
    <lineage>
        <taxon>Eukaryota</taxon>
        <taxon>Viridiplantae</taxon>
        <taxon>Streptophyta</taxon>
        <taxon>Embryophyta</taxon>
        <taxon>Tracheophyta</taxon>
        <taxon>Polypodiopsida</taxon>
        <taxon>Polypodiidae</taxon>
        <taxon>Polypodiales</taxon>
        <taxon>Pteridineae</taxon>
        <taxon>Pteridaceae</taxon>
        <taxon>Parkerioideae</taxon>
        <taxon>Ceratopteris</taxon>
    </lineage>
</organism>
<name>A0A8T2R4A8_CERRI</name>
<keyword evidence="3" id="KW-1185">Reference proteome</keyword>
<dbReference type="InterPro" id="IPR056924">
    <property type="entry name" value="SH3_Tf2-1"/>
</dbReference>
<feature type="domain" description="Tf2-1-like SH3-like" evidence="1">
    <location>
        <begin position="171"/>
        <end position="210"/>
    </location>
</feature>
<evidence type="ECO:0000259" key="1">
    <source>
        <dbReference type="Pfam" id="PF24626"/>
    </source>
</evidence>
<accession>A0A8T2R4A8</accession>
<dbReference type="Pfam" id="PF24626">
    <property type="entry name" value="SH3_Tf2-1"/>
    <property type="match status" value="1"/>
</dbReference>
<evidence type="ECO:0000313" key="2">
    <source>
        <dbReference type="EMBL" id="KAH7291202.1"/>
    </source>
</evidence>
<dbReference type="Proteomes" id="UP000825935">
    <property type="component" value="Chromosome 29"/>
</dbReference>
<gene>
    <name evidence="2" type="ORF">KP509_29G006300</name>
</gene>